<dbReference type="VEuPathDB" id="MicrosporidiaDB:A0H76_2263"/>
<reference evidence="2 3" key="1">
    <citation type="journal article" date="2017" name="Environ. Microbiol.">
        <title>Decay of the glycolytic pathway and adaptation to intranuclear parasitism within Enterocytozoonidae microsporidia.</title>
        <authorList>
            <person name="Wiredu Boakye D."/>
            <person name="Jaroenlak P."/>
            <person name="Prachumwat A."/>
            <person name="Williams T.A."/>
            <person name="Bateman K.S."/>
            <person name="Itsathitphaisarn O."/>
            <person name="Sritunyalucksana K."/>
            <person name="Paszkiewicz K.H."/>
            <person name="Moore K.A."/>
            <person name="Stentiford G.D."/>
            <person name="Williams B.A."/>
        </authorList>
    </citation>
    <scope>NUCLEOTIDE SEQUENCE [LARGE SCALE GENOMIC DNA]</scope>
    <source>
        <strain evidence="3">canceri</strain>
    </source>
</reference>
<evidence type="ECO:0000313" key="2">
    <source>
        <dbReference type="EMBL" id="ORE00103.1"/>
    </source>
</evidence>
<keyword evidence="1" id="KW-0472">Membrane</keyword>
<evidence type="ECO:0000256" key="1">
    <source>
        <dbReference type="SAM" id="Phobius"/>
    </source>
</evidence>
<feature type="transmembrane region" description="Helical" evidence="1">
    <location>
        <begin position="142"/>
        <end position="162"/>
    </location>
</feature>
<name>A0A1X0QK22_9MICR</name>
<dbReference type="Proteomes" id="UP000192501">
    <property type="component" value="Unassembled WGS sequence"/>
</dbReference>
<comment type="caution">
    <text evidence="2">The sequence shown here is derived from an EMBL/GenBank/DDBJ whole genome shotgun (WGS) entry which is preliminary data.</text>
</comment>
<dbReference type="AlphaFoldDB" id="A0A1X0QK22"/>
<sequence>MTKFNFEEFSNLVNKTSVLLNETERNKDQEIRLKGNIKALKYIIKNIDDMKIKEQADNILTSLLENKVCTTEINITPTKKSDEMETLVDENILKDSKSLRKITEEFNQSLKRDRNILDKISENYKENIKESTKNITETTESVYVSTYLFYITVIFIVCYFIIRI</sequence>
<dbReference type="EMBL" id="LTAI01000064">
    <property type="protein sequence ID" value="ORE00103.1"/>
    <property type="molecule type" value="Genomic_DNA"/>
</dbReference>
<dbReference type="VEuPathDB" id="MicrosporidiaDB:HERIO_2192"/>
<keyword evidence="1" id="KW-1133">Transmembrane helix</keyword>
<evidence type="ECO:0000313" key="3">
    <source>
        <dbReference type="Proteomes" id="UP000192501"/>
    </source>
</evidence>
<keyword evidence="1" id="KW-0812">Transmembrane</keyword>
<gene>
    <name evidence="2" type="ORF">A0H76_2263</name>
</gene>
<accession>A0A1X0QK22</accession>
<proteinExistence type="predicted"/>
<organism evidence="2 3">
    <name type="scientific">Hepatospora eriocheir</name>
    <dbReference type="NCBI Taxonomy" id="1081669"/>
    <lineage>
        <taxon>Eukaryota</taxon>
        <taxon>Fungi</taxon>
        <taxon>Fungi incertae sedis</taxon>
        <taxon>Microsporidia</taxon>
        <taxon>Hepatosporidae</taxon>
        <taxon>Hepatospora</taxon>
    </lineage>
</organism>
<protein>
    <submittedName>
        <fullName evidence="2">Uncharacterized protein</fullName>
    </submittedName>
</protein>